<evidence type="ECO:0000256" key="5">
    <source>
        <dbReference type="ARBA" id="ARBA00023002"/>
    </source>
</evidence>
<comment type="caution">
    <text evidence="7">The sequence shown here is derived from an EMBL/GenBank/DDBJ whole genome shotgun (WGS) entry which is preliminary data.</text>
</comment>
<dbReference type="AlphaFoldDB" id="A0A9P8P1X9"/>
<reference evidence="7" key="2">
    <citation type="submission" date="2021-01" db="EMBL/GenBank/DDBJ databases">
        <authorList>
            <person name="Schikora-Tamarit M.A."/>
        </authorList>
    </citation>
    <scope>NUCLEOTIDE SEQUENCE</scope>
    <source>
        <strain evidence="7">CBS6075</strain>
    </source>
</reference>
<dbReference type="Pfam" id="PF00107">
    <property type="entry name" value="ADH_zinc_N"/>
    <property type="match status" value="1"/>
</dbReference>
<dbReference type="GeneID" id="70236871"/>
<dbReference type="InterPro" id="IPR036291">
    <property type="entry name" value="NAD(P)-bd_dom_sf"/>
</dbReference>
<keyword evidence="3" id="KW-0479">Metal-binding</keyword>
<dbReference type="InterPro" id="IPR013149">
    <property type="entry name" value="ADH-like_C"/>
</dbReference>
<dbReference type="InterPro" id="IPR011032">
    <property type="entry name" value="GroES-like_sf"/>
</dbReference>
<evidence type="ECO:0000256" key="1">
    <source>
        <dbReference type="ARBA" id="ARBA00001947"/>
    </source>
</evidence>
<dbReference type="OrthoDB" id="5407715at2759"/>
<feature type="domain" description="Alcohol dehydrogenase-like C-terminal" evidence="6">
    <location>
        <begin position="190"/>
        <end position="318"/>
    </location>
</feature>
<evidence type="ECO:0000259" key="6">
    <source>
        <dbReference type="Pfam" id="PF00107"/>
    </source>
</evidence>
<evidence type="ECO:0000256" key="3">
    <source>
        <dbReference type="ARBA" id="ARBA00022723"/>
    </source>
</evidence>
<dbReference type="Proteomes" id="UP000769157">
    <property type="component" value="Unassembled WGS sequence"/>
</dbReference>
<evidence type="ECO:0000256" key="2">
    <source>
        <dbReference type="ARBA" id="ARBA00008072"/>
    </source>
</evidence>
<dbReference type="RefSeq" id="XP_046059842.1">
    <property type="nucleotide sequence ID" value="XM_046206035.1"/>
</dbReference>
<sequence>MSLPSTYKAVVLPQYEHEVELQTLPIPEVQTGTALVKIESSLVNGDMRPIFSKPRNPMFSLPPPFVIGTAGVGRIIKSDTYKPGQLVFMDSMVTSRDDPSHFLVKTIFDAPSPQSKDLSAVFHKRSGYSAEYALVDVENVYPINESAINFDHDYLNNLSRLAVAFGGLKAVGLKPGETIAIAPSSGAFSSAAVALASALGARVLAVGRSESSVAPLAKKFKNVHAVALSGNQDEDVKALTKFGPLNAYMDFTPSNLSSAIYFKTALHALGFGGRVVLSGFIWSEVSIPYGLAVGKNLSVRGKIMYTRAELKELIQLVESGTLRIDDQYSGIKKFALSEFNESMDFAGKTKTFDALPILKN</sequence>
<dbReference type="SUPFAM" id="SSF51735">
    <property type="entry name" value="NAD(P)-binding Rossmann-fold domains"/>
    <property type="match status" value="1"/>
</dbReference>
<protein>
    <recommendedName>
        <fullName evidence="6">Alcohol dehydrogenase-like C-terminal domain-containing protein</fullName>
    </recommendedName>
</protein>
<dbReference type="GO" id="GO:0046872">
    <property type="term" value="F:metal ion binding"/>
    <property type="evidence" value="ECO:0007669"/>
    <property type="project" value="UniProtKB-KW"/>
</dbReference>
<accession>A0A9P8P1X9</accession>
<dbReference type="Gene3D" id="3.40.50.720">
    <property type="entry name" value="NAD(P)-binding Rossmann-like Domain"/>
    <property type="match status" value="1"/>
</dbReference>
<comment type="similarity">
    <text evidence="2">Belongs to the zinc-containing alcohol dehydrogenase family.</text>
</comment>
<evidence type="ECO:0000313" key="7">
    <source>
        <dbReference type="EMBL" id="KAH3663506.1"/>
    </source>
</evidence>
<dbReference type="PANTHER" id="PTHR43350:SF17">
    <property type="entry name" value="NAD-DEPENDENT ALCOHOL DEHYDROGENASE"/>
    <property type="match status" value="1"/>
</dbReference>
<dbReference type="GO" id="GO:0016491">
    <property type="term" value="F:oxidoreductase activity"/>
    <property type="evidence" value="ECO:0007669"/>
    <property type="project" value="UniProtKB-KW"/>
</dbReference>
<reference evidence="7" key="1">
    <citation type="journal article" date="2021" name="Open Biol.">
        <title>Shared evolutionary footprints suggest mitochondrial oxidative damage underlies multiple complex I losses in fungi.</title>
        <authorList>
            <person name="Schikora-Tamarit M.A."/>
            <person name="Marcet-Houben M."/>
            <person name="Nosek J."/>
            <person name="Gabaldon T."/>
        </authorList>
    </citation>
    <scope>NUCLEOTIDE SEQUENCE</scope>
    <source>
        <strain evidence="7">CBS6075</strain>
    </source>
</reference>
<organism evidence="7 8">
    <name type="scientific">Ogataea philodendri</name>
    <dbReference type="NCBI Taxonomy" id="1378263"/>
    <lineage>
        <taxon>Eukaryota</taxon>
        <taxon>Fungi</taxon>
        <taxon>Dikarya</taxon>
        <taxon>Ascomycota</taxon>
        <taxon>Saccharomycotina</taxon>
        <taxon>Pichiomycetes</taxon>
        <taxon>Pichiales</taxon>
        <taxon>Pichiaceae</taxon>
        <taxon>Ogataea</taxon>
    </lineage>
</organism>
<dbReference type="EMBL" id="JAEUBE010000366">
    <property type="protein sequence ID" value="KAH3663506.1"/>
    <property type="molecule type" value="Genomic_DNA"/>
</dbReference>
<dbReference type="SUPFAM" id="SSF50129">
    <property type="entry name" value="GroES-like"/>
    <property type="match status" value="1"/>
</dbReference>
<dbReference type="Gene3D" id="3.90.180.10">
    <property type="entry name" value="Medium-chain alcohol dehydrogenases, catalytic domain"/>
    <property type="match status" value="1"/>
</dbReference>
<proteinExistence type="inferred from homology"/>
<dbReference type="PANTHER" id="PTHR43350">
    <property type="entry name" value="NAD-DEPENDENT ALCOHOL DEHYDROGENASE"/>
    <property type="match status" value="1"/>
</dbReference>
<keyword evidence="8" id="KW-1185">Reference proteome</keyword>
<evidence type="ECO:0000256" key="4">
    <source>
        <dbReference type="ARBA" id="ARBA00022833"/>
    </source>
</evidence>
<gene>
    <name evidence="7" type="ORF">OGAPHI_004907</name>
</gene>
<evidence type="ECO:0000313" key="8">
    <source>
        <dbReference type="Proteomes" id="UP000769157"/>
    </source>
</evidence>
<keyword evidence="4" id="KW-0862">Zinc</keyword>
<comment type="cofactor">
    <cofactor evidence="1">
        <name>Zn(2+)</name>
        <dbReference type="ChEBI" id="CHEBI:29105"/>
    </cofactor>
</comment>
<name>A0A9P8P1X9_9ASCO</name>
<keyword evidence="5" id="KW-0560">Oxidoreductase</keyword>